<sequence>MTTRVPLSAISTSRDDDAPLTRKLLFPQDGRVHRDMEYLWGLDAYTMDPTHERSILHIRRSMQIPFPNGSIGSWALVPTEETLVAMQALQRHNIFVPIPERRSFLTEFSAAEYEYIFVPLHTDVDFYISRPGQEEQRFSAPYTDFPRITSSANPFFVTFDSRLKIGPSLFSENWNMVFGRLTIHWHCGVIPDEFFVPTCYPETFYSLSADEENATEPDAEQVFVEPEPRPMSDEVVVDGLPVDPEGMPRVRRQAERVRKWVQSEAERVRTGVAPSNPPRRIVARADQRKKFYETVRGGPQWRGKSKRGKAHCIRLFYGPPLKKSKLF</sequence>
<name>A0A8H7DGY1_9AGAR</name>
<dbReference type="EMBL" id="JACAZH010000004">
    <property type="protein sequence ID" value="KAF7371021.1"/>
    <property type="molecule type" value="Genomic_DNA"/>
</dbReference>
<dbReference type="AlphaFoldDB" id="A0A8H7DGY1"/>
<evidence type="ECO:0000313" key="2">
    <source>
        <dbReference type="Proteomes" id="UP000623467"/>
    </source>
</evidence>
<organism evidence="1 2">
    <name type="scientific">Mycena sanguinolenta</name>
    <dbReference type="NCBI Taxonomy" id="230812"/>
    <lineage>
        <taxon>Eukaryota</taxon>
        <taxon>Fungi</taxon>
        <taxon>Dikarya</taxon>
        <taxon>Basidiomycota</taxon>
        <taxon>Agaricomycotina</taxon>
        <taxon>Agaricomycetes</taxon>
        <taxon>Agaricomycetidae</taxon>
        <taxon>Agaricales</taxon>
        <taxon>Marasmiineae</taxon>
        <taxon>Mycenaceae</taxon>
        <taxon>Mycena</taxon>
    </lineage>
</organism>
<reference evidence="1" key="1">
    <citation type="submission" date="2020-05" db="EMBL/GenBank/DDBJ databases">
        <title>Mycena genomes resolve the evolution of fungal bioluminescence.</title>
        <authorList>
            <person name="Tsai I.J."/>
        </authorList>
    </citation>
    <scope>NUCLEOTIDE SEQUENCE</scope>
    <source>
        <strain evidence="1">160909Yilan</strain>
    </source>
</reference>
<gene>
    <name evidence="1" type="ORF">MSAN_00736300</name>
</gene>
<accession>A0A8H7DGY1</accession>
<proteinExistence type="predicted"/>
<dbReference type="OrthoDB" id="2953449at2759"/>
<keyword evidence="2" id="KW-1185">Reference proteome</keyword>
<evidence type="ECO:0000313" key="1">
    <source>
        <dbReference type="EMBL" id="KAF7371021.1"/>
    </source>
</evidence>
<protein>
    <submittedName>
        <fullName evidence="1">Uncharacterized protein</fullName>
    </submittedName>
</protein>
<comment type="caution">
    <text evidence="1">The sequence shown here is derived from an EMBL/GenBank/DDBJ whole genome shotgun (WGS) entry which is preliminary data.</text>
</comment>
<dbReference type="Proteomes" id="UP000623467">
    <property type="component" value="Unassembled WGS sequence"/>
</dbReference>